<dbReference type="PANTHER" id="PTHR30419:SF8">
    <property type="entry name" value="NITROGEN ASSIMILATION TRANSCRIPTIONAL ACTIVATOR-RELATED"/>
    <property type="match status" value="1"/>
</dbReference>
<dbReference type="OrthoDB" id="8839922at2"/>
<dbReference type="GO" id="GO:0003677">
    <property type="term" value="F:DNA binding"/>
    <property type="evidence" value="ECO:0007669"/>
    <property type="project" value="UniProtKB-KW"/>
</dbReference>
<sequence>MLNTALQYFLGVVDTGSLTGAAQKLHVAPSAVSRMIRKLEEEHQTLLFDRHARGMVLTEAGQLLKAYARRAALESERARAEIRELSQIGQKLIRISANQAFGRELLPRVIGKALAIEPTLRFELTTLQSLEINRRVREGEDDIGVSYNLSPPQGVDVQYARKMPVFAIMSPAHPLAKHKVLSLRDLKDHPVALMGAGSTIRFMVDLCCMHENIKLNVALTCNNQEGIHTSCMDWGAIGFSSDLTVRGLTERGELVAVPLSNSSLHQRNCHIQTMADRHLPSSVLRFVDMLREHIEAAYDHPAWMMAAIETDAPR</sequence>
<dbReference type="Pfam" id="PF00126">
    <property type="entry name" value="HTH_1"/>
    <property type="match status" value="1"/>
</dbReference>
<dbReference type="AlphaFoldDB" id="A0A261TTG0"/>
<dbReference type="PANTHER" id="PTHR30419">
    <property type="entry name" value="HTH-TYPE TRANSCRIPTIONAL REGULATOR YBHD"/>
    <property type="match status" value="1"/>
</dbReference>
<reference evidence="6 7" key="1">
    <citation type="submission" date="2017-05" db="EMBL/GenBank/DDBJ databases">
        <title>Complete and WGS of Bordetella genogroups.</title>
        <authorList>
            <person name="Spilker T."/>
            <person name="LiPuma J."/>
        </authorList>
    </citation>
    <scope>NUCLEOTIDE SEQUENCE [LARGE SCALE GENOMIC DNA]</scope>
    <source>
        <strain evidence="6 7">AU9919</strain>
    </source>
</reference>
<keyword evidence="4" id="KW-0804">Transcription</keyword>
<accession>A0A261TTG0</accession>
<evidence type="ECO:0000256" key="1">
    <source>
        <dbReference type="ARBA" id="ARBA00009437"/>
    </source>
</evidence>
<dbReference type="RefSeq" id="WP_094822836.1">
    <property type="nucleotide sequence ID" value="NZ_NEVO01000014.1"/>
</dbReference>
<evidence type="ECO:0000313" key="7">
    <source>
        <dbReference type="Proteomes" id="UP000216885"/>
    </source>
</evidence>
<comment type="caution">
    <text evidence="6">The sequence shown here is derived from an EMBL/GenBank/DDBJ whole genome shotgun (WGS) entry which is preliminary data.</text>
</comment>
<protein>
    <submittedName>
        <fullName evidence="6">LysR family transcriptional regulator</fullName>
    </submittedName>
</protein>
<dbReference type="SUPFAM" id="SSF46785">
    <property type="entry name" value="Winged helix' DNA-binding domain"/>
    <property type="match status" value="1"/>
</dbReference>
<keyword evidence="7" id="KW-1185">Reference proteome</keyword>
<dbReference type="Proteomes" id="UP000216885">
    <property type="component" value="Unassembled WGS sequence"/>
</dbReference>
<evidence type="ECO:0000256" key="4">
    <source>
        <dbReference type="ARBA" id="ARBA00023163"/>
    </source>
</evidence>
<dbReference type="InterPro" id="IPR036390">
    <property type="entry name" value="WH_DNA-bd_sf"/>
</dbReference>
<keyword evidence="2" id="KW-0805">Transcription regulation</keyword>
<gene>
    <name evidence="6" type="ORF">CAL20_20075</name>
</gene>
<dbReference type="SUPFAM" id="SSF53850">
    <property type="entry name" value="Periplasmic binding protein-like II"/>
    <property type="match status" value="1"/>
</dbReference>
<dbReference type="InterPro" id="IPR036388">
    <property type="entry name" value="WH-like_DNA-bd_sf"/>
</dbReference>
<dbReference type="GO" id="GO:0003700">
    <property type="term" value="F:DNA-binding transcription factor activity"/>
    <property type="evidence" value="ECO:0007669"/>
    <property type="project" value="InterPro"/>
</dbReference>
<organism evidence="6 7">
    <name type="scientific">Bordetella genomosp. 4</name>
    <dbReference type="NCBI Taxonomy" id="463044"/>
    <lineage>
        <taxon>Bacteria</taxon>
        <taxon>Pseudomonadati</taxon>
        <taxon>Pseudomonadota</taxon>
        <taxon>Betaproteobacteria</taxon>
        <taxon>Burkholderiales</taxon>
        <taxon>Alcaligenaceae</taxon>
        <taxon>Bordetella</taxon>
    </lineage>
</organism>
<dbReference type="Pfam" id="PF03466">
    <property type="entry name" value="LysR_substrate"/>
    <property type="match status" value="1"/>
</dbReference>
<comment type="similarity">
    <text evidence="1">Belongs to the LysR transcriptional regulatory family.</text>
</comment>
<dbReference type="Gene3D" id="1.10.10.10">
    <property type="entry name" value="Winged helix-like DNA-binding domain superfamily/Winged helix DNA-binding domain"/>
    <property type="match status" value="1"/>
</dbReference>
<dbReference type="InterPro" id="IPR050950">
    <property type="entry name" value="HTH-type_LysR_regulators"/>
</dbReference>
<dbReference type="FunFam" id="1.10.10.10:FF:000001">
    <property type="entry name" value="LysR family transcriptional regulator"/>
    <property type="match status" value="1"/>
</dbReference>
<dbReference type="InterPro" id="IPR005119">
    <property type="entry name" value="LysR_subst-bd"/>
</dbReference>
<dbReference type="PROSITE" id="PS50931">
    <property type="entry name" value="HTH_LYSR"/>
    <property type="match status" value="1"/>
</dbReference>
<feature type="domain" description="HTH lysR-type" evidence="5">
    <location>
        <begin position="1"/>
        <end position="58"/>
    </location>
</feature>
<dbReference type="EMBL" id="NEVQ01000020">
    <property type="protein sequence ID" value="OZI52958.1"/>
    <property type="molecule type" value="Genomic_DNA"/>
</dbReference>
<name>A0A261TTG0_9BORD</name>
<evidence type="ECO:0000256" key="2">
    <source>
        <dbReference type="ARBA" id="ARBA00023015"/>
    </source>
</evidence>
<dbReference type="Gene3D" id="3.40.190.290">
    <property type="match status" value="1"/>
</dbReference>
<proteinExistence type="inferred from homology"/>
<evidence type="ECO:0000256" key="3">
    <source>
        <dbReference type="ARBA" id="ARBA00023125"/>
    </source>
</evidence>
<dbReference type="GO" id="GO:0005829">
    <property type="term" value="C:cytosol"/>
    <property type="evidence" value="ECO:0007669"/>
    <property type="project" value="TreeGrafter"/>
</dbReference>
<evidence type="ECO:0000259" key="5">
    <source>
        <dbReference type="PROSITE" id="PS50931"/>
    </source>
</evidence>
<keyword evidence="3" id="KW-0238">DNA-binding</keyword>
<dbReference type="InterPro" id="IPR000847">
    <property type="entry name" value="LysR_HTH_N"/>
</dbReference>
<evidence type="ECO:0000313" key="6">
    <source>
        <dbReference type="EMBL" id="OZI52958.1"/>
    </source>
</evidence>